<gene>
    <name evidence="3" type="ORF">PROH_16760</name>
</gene>
<dbReference type="InterPro" id="IPR045434">
    <property type="entry name" value="EAD4"/>
</dbReference>
<dbReference type="RefSeq" id="WP_026099410.1">
    <property type="nucleotide sequence ID" value="NZ_KB235936.1"/>
</dbReference>
<dbReference type="Pfam" id="PF19959">
    <property type="entry name" value="EAD4"/>
    <property type="match status" value="1"/>
</dbReference>
<feature type="compositionally biased region" description="Low complexity" evidence="1">
    <location>
        <begin position="358"/>
        <end position="370"/>
    </location>
</feature>
<feature type="domain" description="AAA+ ATPase" evidence="2">
    <location>
        <begin position="387"/>
        <end position="532"/>
    </location>
</feature>
<dbReference type="InterPro" id="IPR003593">
    <property type="entry name" value="AAA+_ATPase"/>
</dbReference>
<dbReference type="SMART" id="SM00382">
    <property type="entry name" value="AAA"/>
    <property type="match status" value="1"/>
</dbReference>
<dbReference type="eggNOG" id="COG3266">
    <property type="taxonomic scope" value="Bacteria"/>
</dbReference>
<dbReference type="EMBL" id="AJTX02000007">
    <property type="protein sequence ID" value="KKI98555.1"/>
    <property type="molecule type" value="Genomic_DNA"/>
</dbReference>
<dbReference type="PANTHER" id="PTHR46844:SF1">
    <property type="entry name" value="SLR5058 PROTEIN"/>
    <property type="match status" value="1"/>
</dbReference>
<dbReference type="AlphaFoldDB" id="A0A0M2PPR0"/>
<evidence type="ECO:0000259" key="2">
    <source>
        <dbReference type="SMART" id="SM00382"/>
    </source>
</evidence>
<dbReference type="STRING" id="317619.GCA_000332315_01441"/>
<dbReference type="InterPro" id="IPR007111">
    <property type="entry name" value="NACHT_NTPase"/>
</dbReference>
<keyword evidence="4" id="KW-1185">Reference proteome</keyword>
<name>A0A0M2PPR0_PROHO</name>
<evidence type="ECO:0000256" key="1">
    <source>
        <dbReference type="SAM" id="MobiDB-lite"/>
    </source>
</evidence>
<feature type="region of interest" description="Disordered" evidence="1">
    <location>
        <begin position="133"/>
        <end position="162"/>
    </location>
</feature>
<sequence length="716" mass="78739">MPRPSYGPKPQQHCTDLLAALLVYAQGEVEGDDRTQELWQRQIQVQWQDDRRLVVRTKIRHLVQLTRHCGTPLSGSHIKEALTRLEDFVAILEDNRPSRSGSEHWHFTLKLWHCRHDRAANLRQLQQVWADRRGTKTAPPQTSASQGDQPPTPPQNPPSVSLTPALCHASLVAQQGQDLTLNPLMTIEGLGFQHRDLYVPLALQERLPQVAPPQQRVTDATPGEDDPTVTEQPDPQPEAGDRGRRWTGLEFLEQLGIDLEPDATPDVKPDVKPDATPNVKPESELNAKPNATPDVKPGSEPNATPDATPEPEPNIKPESEPNAKPDATPDVTSGSEPNAKPNATPEPEPNAKRDAKPEPNATPEPNAEQALGRDNSPRSAAPGQPATPQRIALVGEPGAGKTTLLQRIAQGLLAQGKLALWVTLGDLQGKPLGDYLRQEWLQQATQQWQIPEALQADLGQQVALGRVWLLLDGVDEMGGGAGADLAALGRQLRGWLAPAAVVLTCRLNTWDSGFNGLQGFRVFQNLGVDPALQEQFIDRWFQHQGSPALGQQLQAELHQPHRQTLGELLRNPLRLALLCRLWGLTQGTLPHTKAMLYQQLAEALYTWHQERCPTSPRQRHHLSQALGHLALEAFRRSPQPYRLSQTLAHTSLAHTSLAPDIDPLALALDLGWLSHLGLAPTTAEPVYSNPKSVVRISTAETLGVVYPLRGYTTRPI</sequence>
<feature type="region of interest" description="Disordered" evidence="1">
    <location>
        <begin position="209"/>
        <end position="244"/>
    </location>
</feature>
<dbReference type="SUPFAM" id="SSF52540">
    <property type="entry name" value="P-loop containing nucleoside triphosphate hydrolases"/>
    <property type="match status" value="1"/>
</dbReference>
<dbReference type="eggNOG" id="COG5635">
    <property type="taxonomic scope" value="Bacteria"/>
</dbReference>
<dbReference type="InterPro" id="IPR027417">
    <property type="entry name" value="P-loop_NTPase"/>
</dbReference>
<organism evidence="3 4">
    <name type="scientific">Prochlorothrix hollandica PCC 9006 = CALU 1027</name>
    <dbReference type="NCBI Taxonomy" id="317619"/>
    <lineage>
        <taxon>Bacteria</taxon>
        <taxon>Bacillati</taxon>
        <taxon>Cyanobacteriota</taxon>
        <taxon>Cyanophyceae</taxon>
        <taxon>Prochlorotrichales</taxon>
        <taxon>Prochlorotrichaceae</taxon>
        <taxon>Prochlorothrix</taxon>
    </lineage>
</organism>
<protein>
    <recommendedName>
        <fullName evidence="2">AAA+ ATPase domain-containing protein</fullName>
    </recommendedName>
</protein>
<comment type="caution">
    <text evidence="3">The sequence shown here is derived from an EMBL/GenBank/DDBJ whole genome shotgun (WGS) entry which is preliminary data.</text>
</comment>
<feature type="region of interest" description="Disordered" evidence="1">
    <location>
        <begin position="258"/>
        <end position="390"/>
    </location>
</feature>
<feature type="compositionally biased region" description="Basic and acidic residues" evidence="1">
    <location>
        <begin position="313"/>
        <end position="323"/>
    </location>
</feature>
<dbReference type="PRINTS" id="PR01217">
    <property type="entry name" value="PRICHEXTENSN"/>
</dbReference>
<feature type="compositionally biased region" description="Polar residues" evidence="1">
    <location>
        <begin position="138"/>
        <end position="148"/>
    </location>
</feature>
<evidence type="ECO:0000313" key="4">
    <source>
        <dbReference type="Proteomes" id="UP000034681"/>
    </source>
</evidence>
<dbReference type="PANTHER" id="PTHR46844">
    <property type="entry name" value="SLR5058 PROTEIN"/>
    <property type="match status" value="1"/>
</dbReference>
<proteinExistence type="predicted"/>
<dbReference type="Pfam" id="PF05729">
    <property type="entry name" value="NACHT"/>
    <property type="match status" value="1"/>
</dbReference>
<accession>A0A0M2PPR0</accession>
<dbReference type="Gene3D" id="3.40.50.300">
    <property type="entry name" value="P-loop containing nucleotide triphosphate hydrolases"/>
    <property type="match status" value="1"/>
</dbReference>
<dbReference type="Proteomes" id="UP000034681">
    <property type="component" value="Unassembled WGS sequence"/>
</dbReference>
<reference evidence="3" key="1">
    <citation type="submission" date="2012-04" db="EMBL/GenBank/DDBJ databases">
        <authorList>
            <person name="Borisov I.G."/>
            <person name="Ivanikova N.V."/>
            <person name="Pinevich A.V."/>
        </authorList>
    </citation>
    <scope>NUCLEOTIDE SEQUENCE</scope>
    <source>
        <strain evidence="3">CALU 1027</strain>
    </source>
</reference>
<dbReference type="OrthoDB" id="134770at2"/>
<evidence type="ECO:0000313" key="3">
    <source>
        <dbReference type="EMBL" id="KKI98555.1"/>
    </source>
</evidence>